<gene>
    <name evidence="5" type="ORF">ACFFSA_17390</name>
</gene>
<dbReference type="PANTHER" id="PTHR30461">
    <property type="entry name" value="DNA-INVERTASE FROM LAMBDOID PROPHAGE"/>
    <property type="match status" value="1"/>
</dbReference>
<dbReference type="InterPro" id="IPR009057">
    <property type="entry name" value="Homeodomain-like_sf"/>
</dbReference>
<comment type="similarity">
    <text evidence="1">Belongs to the site-specific recombinase resolvase family.</text>
</comment>
<dbReference type="PROSITE" id="PS51736">
    <property type="entry name" value="RECOMBINASES_3"/>
    <property type="match status" value="1"/>
</dbReference>
<evidence type="ECO:0000256" key="3">
    <source>
        <dbReference type="ARBA" id="ARBA00023172"/>
    </source>
</evidence>
<dbReference type="Pfam" id="PF00239">
    <property type="entry name" value="Resolvase"/>
    <property type="match status" value="1"/>
</dbReference>
<sequence length="192" mass="21320">MSKIGYGRVSTRDQNPDSQRDALAAAGCDRVFIDKASGKLDRRPELDKALDYLRPGDTFVITRLSRAARSLRHLLDLAADLRGREVDLLVLKQGIDTSTPTGRLQFHMFGAFDEFLRELIVEGTLEGLASARARGRVGGRPRALDADGIEMARALYEMKSQDGKRKYTVQQIADRLGVGRATIYRNLDAEPT</sequence>
<dbReference type="InterPro" id="IPR006119">
    <property type="entry name" value="Resolv_N"/>
</dbReference>
<evidence type="ECO:0000313" key="6">
    <source>
        <dbReference type="Proteomes" id="UP001589532"/>
    </source>
</evidence>
<organism evidence="5 6">
    <name type="scientific">Nonomuraea helvata</name>
    <dbReference type="NCBI Taxonomy" id="37484"/>
    <lineage>
        <taxon>Bacteria</taxon>
        <taxon>Bacillati</taxon>
        <taxon>Actinomycetota</taxon>
        <taxon>Actinomycetes</taxon>
        <taxon>Streptosporangiales</taxon>
        <taxon>Streptosporangiaceae</taxon>
        <taxon>Nonomuraea</taxon>
    </lineage>
</organism>
<dbReference type="CDD" id="cd03768">
    <property type="entry name" value="SR_ResInv"/>
    <property type="match status" value="1"/>
</dbReference>
<name>A0ABV5RZL6_9ACTN</name>
<dbReference type="InterPro" id="IPR036162">
    <property type="entry name" value="Resolvase-like_N_sf"/>
</dbReference>
<evidence type="ECO:0000259" key="4">
    <source>
        <dbReference type="PROSITE" id="PS51736"/>
    </source>
</evidence>
<keyword evidence="3" id="KW-0233">DNA recombination</keyword>
<keyword evidence="2" id="KW-0238">DNA-binding</keyword>
<proteinExistence type="inferred from homology"/>
<evidence type="ECO:0000256" key="2">
    <source>
        <dbReference type="ARBA" id="ARBA00023125"/>
    </source>
</evidence>
<accession>A0ABV5RZL6</accession>
<protein>
    <submittedName>
        <fullName evidence="5">Recombinase family protein</fullName>
    </submittedName>
</protein>
<dbReference type="SMART" id="SM00857">
    <property type="entry name" value="Resolvase"/>
    <property type="match status" value="1"/>
</dbReference>
<dbReference type="Gene3D" id="1.10.10.60">
    <property type="entry name" value="Homeodomain-like"/>
    <property type="match status" value="1"/>
</dbReference>
<dbReference type="SUPFAM" id="SSF46689">
    <property type="entry name" value="Homeodomain-like"/>
    <property type="match status" value="1"/>
</dbReference>
<dbReference type="EMBL" id="JBHMBW010000013">
    <property type="protein sequence ID" value="MFB9624865.1"/>
    <property type="molecule type" value="Genomic_DNA"/>
</dbReference>
<dbReference type="InterPro" id="IPR050639">
    <property type="entry name" value="SSR_resolvase"/>
</dbReference>
<dbReference type="RefSeq" id="WP_345003263.1">
    <property type="nucleotide sequence ID" value="NZ_BAAAXV010000012.1"/>
</dbReference>
<evidence type="ECO:0000313" key="5">
    <source>
        <dbReference type="EMBL" id="MFB9624865.1"/>
    </source>
</evidence>
<dbReference type="Gene3D" id="3.40.50.1390">
    <property type="entry name" value="Resolvase, N-terminal catalytic domain"/>
    <property type="match status" value="1"/>
</dbReference>
<dbReference type="Pfam" id="PF02796">
    <property type="entry name" value="HTH_7"/>
    <property type="match status" value="1"/>
</dbReference>
<comment type="caution">
    <text evidence="5">The sequence shown here is derived from an EMBL/GenBank/DDBJ whole genome shotgun (WGS) entry which is preliminary data.</text>
</comment>
<dbReference type="PANTHER" id="PTHR30461:SF2">
    <property type="entry name" value="SERINE RECOMBINASE PINE-RELATED"/>
    <property type="match status" value="1"/>
</dbReference>
<dbReference type="Proteomes" id="UP001589532">
    <property type="component" value="Unassembled WGS sequence"/>
</dbReference>
<dbReference type="InterPro" id="IPR006120">
    <property type="entry name" value="Resolvase_HTH_dom"/>
</dbReference>
<reference evidence="5 6" key="1">
    <citation type="submission" date="2024-09" db="EMBL/GenBank/DDBJ databases">
        <authorList>
            <person name="Sun Q."/>
            <person name="Mori K."/>
        </authorList>
    </citation>
    <scope>NUCLEOTIDE SEQUENCE [LARGE SCALE GENOMIC DNA]</scope>
    <source>
        <strain evidence="5 6">JCM 3143</strain>
    </source>
</reference>
<evidence type="ECO:0000256" key="1">
    <source>
        <dbReference type="ARBA" id="ARBA00009913"/>
    </source>
</evidence>
<feature type="domain" description="Resolvase/invertase-type recombinase catalytic" evidence="4">
    <location>
        <begin position="2"/>
        <end position="135"/>
    </location>
</feature>
<keyword evidence="6" id="KW-1185">Reference proteome</keyword>
<dbReference type="SUPFAM" id="SSF53041">
    <property type="entry name" value="Resolvase-like"/>
    <property type="match status" value="1"/>
</dbReference>
<dbReference type="CDD" id="cd00569">
    <property type="entry name" value="HTH_Hin_like"/>
    <property type="match status" value="1"/>
</dbReference>